<feature type="chain" id="PRO_5003939996" description="Signal peptide-containing protein" evidence="2">
    <location>
        <begin position="19"/>
        <end position="686"/>
    </location>
</feature>
<evidence type="ECO:0000256" key="1">
    <source>
        <dbReference type="SAM" id="MobiDB-lite"/>
    </source>
</evidence>
<accession>L0B149</accession>
<gene>
    <name evidence="3" type="ORF">BEWA_002610</name>
</gene>
<dbReference type="AlphaFoldDB" id="L0B149"/>
<dbReference type="KEGG" id="beq:BEWA_002610"/>
<keyword evidence="4" id="KW-1185">Reference proteome</keyword>
<evidence type="ECO:0000313" key="3">
    <source>
        <dbReference type="EMBL" id="AFZ80854.1"/>
    </source>
</evidence>
<dbReference type="RefSeq" id="XP_004830520.1">
    <property type="nucleotide sequence ID" value="XM_004830463.1"/>
</dbReference>
<feature type="compositionally biased region" description="Acidic residues" evidence="1">
    <location>
        <begin position="421"/>
        <end position="445"/>
    </location>
</feature>
<feature type="signal peptide" evidence="2">
    <location>
        <begin position="1"/>
        <end position="18"/>
    </location>
</feature>
<dbReference type="VEuPathDB" id="PiroplasmaDB:BEWA_002610"/>
<dbReference type="GeneID" id="15805261"/>
<feature type="region of interest" description="Disordered" evidence="1">
    <location>
        <begin position="421"/>
        <end position="476"/>
    </location>
</feature>
<evidence type="ECO:0000313" key="4">
    <source>
        <dbReference type="Proteomes" id="UP000031512"/>
    </source>
</evidence>
<dbReference type="Proteomes" id="UP000031512">
    <property type="component" value="Chromosome 3"/>
</dbReference>
<sequence>MKILSFCILLFGFYTSLCVFPGSIANSGREEKDESFEVNITQNMNTDKYRVVTTHLNDVKVTFFVPNPGYIPVSIVQDNVRIWHANQDENCAYCMVYFQDEKPLMVYFLRETRFGIDHVYYKFKNGGWEQSKKRFDSKIGKLKVGTEESGDLLTLDLRMPVFGTNKVIGCTLFGLYTRFIITSGGRTNTVSFGGVHIWTARPGEKCIFVVHHSRNEEEPAIFDIFYTTSSGSFKHSYHVRKDTTWTEVNMEGYYREIKALKGIQDNIDSATARGEPTPVRCPFTLNLDNPLIAQVSVHQARRNDVKCTNYEVRERNSATKVICQGQVLWEAATVYEKCASVQVMSVASHAIAKLKVRSRFCKNRYFEMIAGTYTEIQESEFKPLVDYMKKCSERRTSVFTGPEDYVTDYSIDAAFQELEDYEKSEDGGDATGEEETEDKTDDERDDSSSAVSKSEEDITKIAEPVSKSDDSLEKADAEVPRLEELVVRPKIRPIVRRKSRGKIDTPEMLRSEKFRTASYDVCEVPKPKEIKSKEGKFIVPLEDLNKDFVSSVAKIVQSLEYAQSTTRAAQATLEGYSQSYRETKESIGQDKVDEARKTIEAMQLSLKGDGATSATSSALERALECLPSTVEFKENVVYTQESVLKEVLGLIHEIIYKLQSMQPLPKLDDEPGLEGTSKESDEEKKE</sequence>
<evidence type="ECO:0000256" key="2">
    <source>
        <dbReference type="SAM" id="SignalP"/>
    </source>
</evidence>
<feature type="compositionally biased region" description="Basic and acidic residues" evidence="1">
    <location>
        <begin position="676"/>
        <end position="686"/>
    </location>
</feature>
<reference evidence="3 4" key="1">
    <citation type="journal article" date="2012" name="BMC Genomics">
        <title>Comparative genomic analysis and phylogenetic position of Theileria equi.</title>
        <authorList>
            <person name="Kappmeyer L.S."/>
            <person name="Thiagarajan M."/>
            <person name="Herndon D.R."/>
            <person name="Ramsay J.D."/>
            <person name="Caler E."/>
            <person name="Djikeng A."/>
            <person name="Gillespie J.J."/>
            <person name="Lau A.O."/>
            <person name="Roalson E.H."/>
            <person name="Silva J.C."/>
            <person name="Silva M.G."/>
            <person name="Suarez C.E."/>
            <person name="Ueti M.W."/>
            <person name="Nene V.M."/>
            <person name="Mealey R.H."/>
            <person name="Knowles D.P."/>
            <person name="Brayton K.A."/>
        </authorList>
    </citation>
    <scope>NUCLEOTIDE SEQUENCE [LARGE SCALE GENOMIC DNA]</scope>
    <source>
        <strain evidence="3 4">WA</strain>
    </source>
</reference>
<feature type="compositionally biased region" description="Basic and acidic residues" evidence="1">
    <location>
        <begin position="453"/>
        <end position="476"/>
    </location>
</feature>
<proteinExistence type="predicted"/>
<protein>
    <recommendedName>
        <fullName evidence="5">Signal peptide-containing protein</fullName>
    </recommendedName>
</protein>
<feature type="region of interest" description="Disordered" evidence="1">
    <location>
        <begin position="663"/>
        <end position="686"/>
    </location>
</feature>
<dbReference type="EMBL" id="CP001670">
    <property type="protein sequence ID" value="AFZ80854.1"/>
    <property type="molecule type" value="Genomic_DNA"/>
</dbReference>
<keyword evidence="2" id="KW-0732">Signal</keyword>
<evidence type="ECO:0008006" key="5">
    <source>
        <dbReference type="Google" id="ProtNLM"/>
    </source>
</evidence>
<dbReference type="InterPro" id="IPR007480">
    <property type="entry name" value="DUF529"/>
</dbReference>
<name>L0B149_THEEQ</name>
<dbReference type="Pfam" id="PF04385">
    <property type="entry name" value="FAINT"/>
    <property type="match status" value="1"/>
</dbReference>
<organism evidence="3 4">
    <name type="scientific">Theileria equi strain WA</name>
    <dbReference type="NCBI Taxonomy" id="1537102"/>
    <lineage>
        <taxon>Eukaryota</taxon>
        <taxon>Sar</taxon>
        <taxon>Alveolata</taxon>
        <taxon>Apicomplexa</taxon>
        <taxon>Aconoidasida</taxon>
        <taxon>Piroplasmida</taxon>
        <taxon>Theileriidae</taxon>
        <taxon>Theileria</taxon>
    </lineage>
</organism>